<dbReference type="AlphaFoldDB" id="A0A5A7UD25"/>
<evidence type="ECO:0000313" key="2">
    <source>
        <dbReference type="Proteomes" id="UP000321393"/>
    </source>
</evidence>
<accession>A0A5A7UD25</accession>
<proteinExistence type="predicted"/>
<evidence type="ECO:0000313" key="1">
    <source>
        <dbReference type="EMBL" id="KAA0051329.1"/>
    </source>
</evidence>
<sequence>MSIELNEEIMVNIAKDDEQVEGVTFEKMKVGTLCKLVFEMKDHVIEWGTIFDSDVESGNVKVTVYVVVDGDCAIPIPSKQGMYKMFQEVGSHILWP</sequence>
<comment type="caution">
    <text evidence="1">The sequence shown here is derived from an EMBL/GenBank/DDBJ whole genome shotgun (WGS) entry which is preliminary data.</text>
</comment>
<organism evidence="1 2">
    <name type="scientific">Cucumis melo var. makuwa</name>
    <name type="common">Oriental melon</name>
    <dbReference type="NCBI Taxonomy" id="1194695"/>
    <lineage>
        <taxon>Eukaryota</taxon>
        <taxon>Viridiplantae</taxon>
        <taxon>Streptophyta</taxon>
        <taxon>Embryophyta</taxon>
        <taxon>Tracheophyta</taxon>
        <taxon>Spermatophyta</taxon>
        <taxon>Magnoliopsida</taxon>
        <taxon>eudicotyledons</taxon>
        <taxon>Gunneridae</taxon>
        <taxon>Pentapetalae</taxon>
        <taxon>rosids</taxon>
        <taxon>fabids</taxon>
        <taxon>Cucurbitales</taxon>
        <taxon>Cucurbitaceae</taxon>
        <taxon>Benincaseae</taxon>
        <taxon>Cucumis</taxon>
    </lineage>
</organism>
<protein>
    <submittedName>
        <fullName evidence="1">Uncharacterized protein</fullName>
    </submittedName>
</protein>
<reference evidence="1 2" key="1">
    <citation type="submission" date="2019-08" db="EMBL/GenBank/DDBJ databases">
        <title>Draft genome sequences of two oriental melons (Cucumis melo L. var makuwa).</title>
        <authorList>
            <person name="Kwon S.-Y."/>
        </authorList>
    </citation>
    <scope>NUCLEOTIDE SEQUENCE [LARGE SCALE GENOMIC DNA]</scope>
    <source>
        <strain evidence="2">cv. SW 3</strain>
        <tissue evidence="1">Leaf</tissue>
    </source>
</reference>
<dbReference type="OrthoDB" id="1683330at2759"/>
<name>A0A5A7UD25_CUCMM</name>
<dbReference type="Proteomes" id="UP000321393">
    <property type="component" value="Unassembled WGS sequence"/>
</dbReference>
<gene>
    <name evidence="1" type="ORF">E6C27_scaffold55G00470</name>
</gene>
<dbReference type="EMBL" id="SSTE01011267">
    <property type="protein sequence ID" value="KAA0051329.1"/>
    <property type="molecule type" value="Genomic_DNA"/>
</dbReference>